<organism evidence="7 8">
    <name type="scientific">Lentzea pudingi</name>
    <dbReference type="NCBI Taxonomy" id="1789439"/>
    <lineage>
        <taxon>Bacteria</taxon>
        <taxon>Bacillati</taxon>
        <taxon>Actinomycetota</taxon>
        <taxon>Actinomycetes</taxon>
        <taxon>Pseudonocardiales</taxon>
        <taxon>Pseudonocardiaceae</taxon>
        <taxon>Lentzea</taxon>
    </lineage>
</organism>
<dbReference type="InterPro" id="IPR043129">
    <property type="entry name" value="ATPase_NBD"/>
</dbReference>
<keyword evidence="3" id="KW-0808">Transferase</keyword>
<evidence type="ECO:0000256" key="5">
    <source>
        <dbReference type="SAM" id="MobiDB-lite"/>
    </source>
</evidence>
<dbReference type="PANTHER" id="PTHR43095:SF5">
    <property type="entry name" value="XYLULOSE KINASE"/>
    <property type="match status" value="1"/>
</dbReference>
<comment type="similarity">
    <text evidence="1">Belongs to the FGGY kinase family.</text>
</comment>
<dbReference type="Gene3D" id="3.30.420.40">
    <property type="match status" value="1"/>
</dbReference>
<feature type="compositionally biased region" description="Basic and acidic residues" evidence="5">
    <location>
        <begin position="173"/>
        <end position="182"/>
    </location>
</feature>
<feature type="region of interest" description="Disordered" evidence="5">
    <location>
        <begin position="162"/>
        <end position="182"/>
    </location>
</feature>
<dbReference type="InterPro" id="IPR050406">
    <property type="entry name" value="FGGY_Carb_Kinase"/>
</dbReference>
<keyword evidence="4" id="KW-0418">Kinase</keyword>
<name>A0ABQ2IRU1_9PSEU</name>
<sequence length="182" mass="20067">MEHDPETVWWRDFTGITSELVKAAVGRELAALGVSGIGPCLLSADADGKPLRDAILYGVDTRALVEIDELEAELGGDQVLARCGSPLTSQAVGPKLRWLARHEPAVSRATRMMLMASSFLVHRLTGRYVLDHHPASQCVPLYDLAAAGWAHDWRSWSRPAWRCPSSGGPPRSLDMRRPPRRH</sequence>
<dbReference type="PANTHER" id="PTHR43095">
    <property type="entry name" value="SUGAR KINASE"/>
    <property type="match status" value="1"/>
</dbReference>
<evidence type="ECO:0000256" key="2">
    <source>
        <dbReference type="ARBA" id="ARBA00022629"/>
    </source>
</evidence>
<evidence type="ECO:0000313" key="7">
    <source>
        <dbReference type="EMBL" id="GGN28485.1"/>
    </source>
</evidence>
<dbReference type="EMBL" id="BMNC01000028">
    <property type="protein sequence ID" value="GGN28485.1"/>
    <property type="molecule type" value="Genomic_DNA"/>
</dbReference>
<proteinExistence type="inferred from homology"/>
<dbReference type="InterPro" id="IPR018484">
    <property type="entry name" value="FGGY_N"/>
</dbReference>
<evidence type="ECO:0000256" key="1">
    <source>
        <dbReference type="ARBA" id="ARBA00009156"/>
    </source>
</evidence>
<feature type="domain" description="Carbohydrate kinase FGGY N-terminal" evidence="6">
    <location>
        <begin position="2"/>
        <end position="150"/>
    </location>
</feature>
<keyword evidence="2" id="KW-0119">Carbohydrate metabolism</keyword>
<dbReference type="Proteomes" id="UP000597656">
    <property type="component" value="Unassembled WGS sequence"/>
</dbReference>
<evidence type="ECO:0000256" key="4">
    <source>
        <dbReference type="ARBA" id="ARBA00022777"/>
    </source>
</evidence>
<accession>A0ABQ2IRU1</accession>
<dbReference type="SUPFAM" id="SSF53067">
    <property type="entry name" value="Actin-like ATPase domain"/>
    <property type="match status" value="1"/>
</dbReference>
<keyword evidence="2" id="KW-0859">Xylose metabolism</keyword>
<protein>
    <recommendedName>
        <fullName evidence="6">Carbohydrate kinase FGGY N-terminal domain-containing protein</fullName>
    </recommendedName>
</protein>
<reference evidence="8" key="1">
    <citation type="journal article" date="2019" name="Int. J. Syst. Evol. Microbiol.">
        <title>The Global Catalogue of Microorganisms (GCM) 10K type strain sequencing project: providing services to taxonomists for standard genome sequencing and annotation.</title>
        <authorList>
            <consortium name="The Broad Institute Genomics Platform"/>
            <consortium name="The Broad Institute Genome Sequencing Center for Infectious Disease"/>
            <person name="Wu L."/>
            <person name="Ma J."/>
        </authorList>
    </citation>
    <scope>NUCLEOTIDE SEQUENCE [LARGE SCALE GENOMIC DNA]</scope>
    <source>
        <strain evidence="8">CGMCC 4.7319</strain>
    </source>
</reference>
<evidence type="ECO:0000313" key="8">
    <source>
        <dbReference type="Proteomes" id="UP000597656"/>
    </source>
</evidence>
<keyword evidence="8" id="KW-1185">Reference proteome</keyword>
<gene>
    <name evidence="7" type="ORF">GCM10011609_84660</name>
</gene>
<comment type="caution">
    <text evidence="7">The sequence shown here is derived from an EMBL/GenBank/DDBJ whole genome shotgun (WGS) entry which is preliminary data.</text>
</comment>
<dbReference type="Pfam" id="PF00370">
    <property type="entry name" value="FGGY_N"/>
    <property type="match status" value="1"/>
</dbReference>
<evidence type="ECO:0000259" key="6">
    <source>
        <dbReference type="Pfam" id="PF00370"/>
    </source>
</evidence>
<evidence type="ECO:0000256" key="3">
    <source>
        <dbReference type="ARBA" id="ARBA00022679"/>
    </source>
</evidence>